<reference evidence="9 10" key="1">
    <citation type="journal article" date="2015" name="Genome Biol. Evol.">
        <title>The genome of winter moth (Operophtera brumata) provides a genomic perspective on sexual dimorphism and phenology.</title>
        <authorList>
            <person name="Derks M.F."/>
            <person name="Smit S."/>
            <person name="Salis L."/>
            <person name="Schijlen E."/>
            <person name="Bossers A."/>
            <person name="Mateman C."/>
            <person name="Pijl A.S."/>
            <person name="de Ridder D."/>
            <person name="Groenen M.A."/>
            <person name="Visser M.E."/>
            <person name="Megens H.J."/>
        </authorList>
    </citation>
    <scope>NUCLEOTIDE SEQUENCE [LARGE SCALE GENOMIC DNA]</scope>
    <source>
        <strain evidence="9">WM2013NL</strain>
        <tissue evidence="9">Head and thorax</tissue>
    </source>
</reference>
<dbReference type="InterPro" id="IPR002018">
    <property type="entry name" value="CarbesteraseB"/>
</dbReference>
<evidence type="ECO:0000313" key="9">
    <source>
        <dbReference type="EMBL" id="KOB73252.1"/>
    </source>
</evidence>
<dbReference type="InterPro" id="IPR019826">
    <property type="entry name" value="Carboxylesterase_B_AS"/>
</dbReference>
<dbReference type="EC" id="3.1.1.-" evidence="6"/>
<dbReference type="Gene3D" id="3.40.50.1820">
    <property type="entry name" value="alpha/beta hydrolase"/>
    <property type="match status" value="1"/>
</dbReference>
<dbReference type="SUPFAM" id="SSF53474">
    <property type="entry name" value="alpha/beta-Hydrolases"/>
    <property type="match status" value="1"/>
</dbReference>
<evidence type="ECO:0000256" key="1">
    <source>
        <dbReference type="ARBA" id="ARBA00005964"/>
    </source>
</evidence>
<protein>
    <recommendedName>
        <fullName evidence="6">Carboxylic ester hydrolase</fullName>
        <ecNumber evidence="6">3.1.1.-</ecNumber>
    </recommendedName>
</protein>
<evidence type="ECO:0000256" key="4">
    <source>
        <dbReference type="ARBA" id="ARBA00023157"/>
    </source>
</evidence>
<feature type="region of interest" description="Disordered" evidence="7">
    <location>
        <begin position="496"/>
        <end position="516"/>
    </location>
</feature>
<feature type="region of interest" description="Disordered" evidence="7">
    <location>
        <begin position="546"/>
        <end position="598"/>
    </location>
</feature>
<keyword evidence="2" id="KW-0719">Serine esterase</keyword>
<evidence type="ECO:0000256" key="6">
    <source>
        <dbReference type="RuleBase" id="RU361235"/>
    </source>
</evidence>
<comment type="similarity">
    <text evidence="1 6">Belongs to the type-B carboxylesterase/lipase family.</text>
</comment>
<dbReference type="GO" id="GO:0052689">
    <property type="term" value="F:carboxylic ester hydrolase activity"/>
    <property type="evidence" value="ECO:0007669"/>
    <property type="project" value="UniProtKB-KW"/>
</dbReference>
<dbReference type="ESTHER" id="9neop-a0a0l7lcm8">
    <property type="family name" value="Carb_B_Arthropoda"/>
</dbReference>
<feature type="domain" description="Carboxylesterase type B" evidence="8">
    <location>
        <begin position="14"/>
        <end position="450"/>
    </location>
</feature>
<dbReference type="InterPro" id="IPR029058">
    <property type="entry name" value="AB_hydrolase_fold"/>
</dbReference>
<proteinExistence type="inferred from homology"/>
<dbReference type="PANTHER" id="PTHR43142">
    <property type="entry name" value="CARBOXYLIC ESTER HYDROLASE"/>
    <property type="match status" value="1"/>
</dbReference>
<evidence type="ECO:0000313" key="10">
    <source>
        <dbReference type="Proteomes" id="UP000037510"/>
    </source>
</evidence>
<gene>
    <name evidence="9" type="ORF">OBRU01_09746</name>
</gene>
<keyword evidence="5" id="KW-0325">Glycoprotein</keyword>
<evidence type="ECO:0000256" key="5">
    <source>
        <dbReference type="ARBA" id="ARBA00023180"/>
    </source>
</evidence>
<keyword evidence="4" id="KW-1015">Disulfide bond</keyword>
<keyword evidence="10" id="KW-1185">Reference proteome</keyword>
<comment type="caution">
    <text evidence="9">The sequence shown here is derived from an EMBL/GenBank/DDBJ whole genome shotgun (WGS) entry which is preliminary data.</text>
</comment>
<sequence length="598" mass="65624">MFSVILRGGRMSEPPVVTVEQGQLQGRVANTPSGKGYYSFQGIPYAKPPLGSLRFKAPQPIEPWDGVRDATSEGNVSAQIDPIFAKQYVGDENCLFLNVYTPSIDGAFLPVMVYIHGGAFKYGSGNTDMYGPDYLVEKDVVVVTINYRLGVLGFLSLDTPEVPGNAGMKDVMLALRWVKENIQNFGGNSGNLTVFGESAGGSASSLVTASPMSKDLINRAIIQSGTALFDWSFQKKPVENARNLAKSLGCEGESVEEILDFLSATSAKEIVEAHERMESLDDLNPNAFVLVVEKEFLGVDAVINEPFINLLTSGRVAHVPIMIGSTTLEYASEKQPDDLQFFIPQDLNIEKNSDEALAIAEKIKELYFKESQPGVESSHVFHQLISDKFINIDTHRYVQYLVQSTNVPIYFYKFDYVGELNISSKAPRSLGLKHPMHLDDLGYLFKNDFQVIITTDIYEKVPENMTKITDKETGVSECVTDDAPKIVDDAPLITNDAPKITDNAPEITNDAPKPTNAAPEITDAAPKITNDVQKLVSNYQKEIEMPHVNGNGIDKPKPRTSNEIKMASSNGAPADVIRANDPPEDDLPKNIGVNKFDT</sequence>
<dbReference type="Pfam" id="PF00135">
    <property type="entry name" value="COesterase"/>
    <property type="match status" value="1"/>
</dbReference>
<evidence type="ECO:0000259" key="8">
    <source>
        <dbReference type="Pfam" id="PF00135"/>
    </source>
</evidence>
<evidence type="ECO:0000256" key="7">
    <source>
        <dbReference type="SAM" id="MobiDB-lite"/>
    </source>
</evidence>
<dbReference type="Proteomes" id="UP000037510">
    <property type="component" value="Unassembled WGS sequence"/>
</dbReference>
<evidence type="ECO:0000256" key="2">
    <source>
        <dbReference type="ARBA" id="ARBA00022487"/>
    </source>
</evidence>
<dbReference type="EMBL" id="JTDY01001648">
    <property type="protein sequence ID" value="KOB73252.1"/>
    <property type="molecule type" value="Genomic_DNA"/>
</dbReference>
<dbReference type="STRING" id="104452.A0A0L7LCM8"/>
<keyword evidence="3 6" id="KW-0378">Hydrolase</keyword>
<name>A0A0L7LCM8_OPEBR</name>
<dbReference type="PROSITE" id="PS00122">
    <property type="entry name" value="CARBOXYLESTERASE_B_1"/>
    <property type="match status" value="1"/>
</dbReference>
<accession>A0A0L7LCM8</accession>
<dbReference type="AlphaFoldDB" id="A0A0L7LCM8"/>
<dbReference type="PANTHER" id="PTHR43142:SF1">
    <property type="entry name" value="CARBOXYLIC ESTER HYDROLASE"/>
    <property type="match status" value="1"/>
</dbReference>
<evidence type="ECO:0000256" key="3">
    <source>
        <dbReference type="ARBA" id="ARBA00022801"/>
    </source>
</evidence>
<organism evidence="9 10">
    <name type="scientific">Operophtera brumata</name>
    <name type="common">Winter moth</name>
    <name type="synonym">Phalaena brumata</name>
    <dbReference type="NCBI Taxonomy" id="104452"/>
    <lineage>
        <taxon>Eukaryota</taxon>
        <taxon>Metazoa</taxon>
        <taxon>Ecdysozoa</taxon>
        <taxon>Arthropoda</taxon>
        <taxon>Hexapoda</taxon>
        <taxon>Insecta</taxon>
        <taxon>Pterygota</taxon>
        <taxon>Neoptera</taxon>
        <taxon>Endopterygota</taxon>
        <taxon>Lepidoptera</taxon>
        <taxon>Glossata</taxon>
        <taxon>Ditrysia</taxon>
        <taxon>Geometroidea</taxon>
        <taxon>Geometridae</taxon>
        <taxon>Larentiinae</taxon>
        <taxon>Operophtera</taxon>
    </lineage>
</organism>